<dbReference type="Proteomes" id="UP000663842">
    <property type="component" value="Unassembled WGS sequence"/>
</dbReference>
<organism evidence="1 2">
    <name type="scientific">Rotaria magnacalcarata</name>
    <dbReference type="NCBI Taxonomy" id="392030"/>
    <lineage>
        <taxon>Eukaryota</taxon>
        <taxon>Metazoa</taxon>
        <taxon>Spiralia</taxon>
        <taxon>Gnathifera</taxon>
        <taxon>Rotifera</taxon>
        <taxon>Eurotatoria</taxon>
        <taxon>Bdelloidea</taxon>
        <taxon>Philodinida</taxon>
        <taxon>Philodinidae</taxon>
        <taxon>Rotaria</taxon>
    </lineage>
</organism>
<dbReference type="EMBL" id="CAJOBF010006762">
    <property type="protein sequence ID" value="CAF4214956.1"/>
    <property type="molecule type" value="Genomic_DNA"/>
</dbReference>
<sequence length="40" mass="4839">DDLDDDDLDDLLYLDDDDDLDDLLYYLDDDDRHICLCDRE</sequence>
<dbReference type="AlphaFoldDB" id="A0A820C1Q8"/>
<evidence type="ECO:0000313" key="2">
    <source>
        <dbReference type="Proteomes" id="UP000663842"/>
    </source>
</evidence>
<reference evidence="1" key="1">
    <citation type="submission" date="2021-02" db="EMBL/GenBank/DDBJ databases">
        <authorList>
            <person name="Nowell W R."/>
        </authorList>
    </citation>
    <scope>NUCLEOTIDE SEQUENCE</scope>
</reference>
<comment type="caution">
    <text evidence="1">The sequence shown here is derived from an EMBL/GenBank/DDBJ whole genome shotgun (WGS) entry which is preliminary data.</text>
</comment>
<accession>A0A820C1Q8</accession>
<feature type="non-terminal residue" evidence="1">
    <location>
        <position position="1"/>
    </location>
</feature>
<protein>
    <submittedName>
        <fullName evidence="1">Uncharacterized protein</fullName>
    </submittedName>
</protein>
<evidence type="ECO:0000313" key="1">
    <source>
        <dbReference type="EMBL" id="CAF4214956.1"/>
    </source>
</evidence>
<gene>
    <name evidence="1" type="ORF">UXM345_LOCUS28771</name>
</gene>
<proteinExistence type="predicted"/>
<name>A0A820C1Q8_9BILA</name>